<reference evidence="1 2" key="1">
    <citation type="submission" date="2015-11" db="EMBL/GenBank/DDBJ databases">
        <title>Exploring the genomic traits of fungus-feeding bacterial genus Collimonas.</title>
        <authorList>
            <person name="Song C."/>
            <person name="Schmidt R."/>
            <person name="de Jager V."/>
            <person name="Krzyzanowska D."/>
            <person name="Jongedijk E."/>
            <person name="Cankar K."/>
            <person name="Beekwilder J."/>
            <person name="van Veen A."/>
            <person name="de Boer W."/>
            <person name="van Veen J.A."/>
            <person name="Garbeva P."/>
        </authorList>
    </citation>
    <scope>NUCLEOTIDE SEQUENCE [LARGE SCALE GENOMIC DNA]</scope>
    <source>
        <strain evidence="1 2">Ter6</strain>
    </source>
</reference>
<evidence type="ECO:0000313" key="2">
    <source>
        <dbReference type="Proteomes" id="UP000072421"/>
    </source>
</evidence>
<proteinExistence type="predicted"/>
<sequence length="37" mass="4140">MLPVFVNHSFNAGFSLFHLDSGIGRERLPTGSRYSND</sequence>
<protein>
    <submittedName>
        <fullName evidence="1">Uncharacterized protein</fullName>
    </submittedName>
</protein>
<evidence type="ECO:0000313" key="1">
    <source>
        <dbReference type="EMBL" id="AMO97334.1"/>
    </source>
</evidence>
<dbReference type="Proteomes" id="UP000072421">
    <property type="component" value="Chromosome"/>
</dbReference>
<dbReference type="EMBL" id="CP013232">
    <property type="protein sequence ID" value="AMO97334.1"/>
    <property type="molecule type" value="Genomic_DNA"/>
</dbReference>
<dbReference type="PATRIC" id="fig|158899.10.peg.4697"/>
<gene>
    <name evidence="1" type="ORF">CFter6_4753</name>
</gene>
<organism evidence="1">
    <name type="scientific">Collimonas fungivorans</name>
    <dbReference type="NCBI Taxonomy" id="158899"/>
    <lineage>
        <taxon>Bacteria</taxon>
        <taxon>Pseudomonadati</taxon>
        <taxon>Pseudomonadota</taxon>
        <taxon>Betaproteobacteria</taxon>
        <taxon>Burkholderiales</taxon>
        <taxon>Oxalobacteraceae</taxon>
        <taxon>Collimonas</taxon>
    </lineage>
</organism>
<dbReference type="AlphaFoldDB" id="A0A127PI96"/>
<accession>A0A127PI96</accession>
<name>A0A127PI96_9BURK</name>